<dbReference type="EMBL" id="JANGBO010000007">
    <property type="protein sequence ID" value="MCQ5061934.1"/>
    <property type="molecule type" value="Genomic_DNA"/>
</dbReference>
<dbReference type="GeneID" id="70579285"/>
<evidence type="ECO:0000313" key="4">
    <source>
        <dbReference type="EMBL" id="MCQ5061934.1"/>
    </source>
</evidence>
<evidence type="ECO:0008006" key="6">
    <source>
        <dbReference type="Google" id="ProtNLM"/>
    </source>
</evidence>
<organism evidence="2 5">
    <name type="scientific">Faecalibacillus intestinalis</name>
    <dbReference type="NCBI Taxonomy" id="1982626"/>
    <lineage>
        <taxon>Bacteria</taxon>
        <taxon>Bacillati</taxon>
        <taxon>Bacillota</taxon>
        <taxon>Erysipelotrichia</taxon>
        <taxon>Erysipelotrichales</taxon>
        <taxon>Coprobacillaceae</taxon>
        <taxon>Faecalibacillus</taxon>
    </lineage>
</organism>
<dbReference type="Proteomes" id="UP001197827">
    <property type="component" value="Unassembled WGS sequence"/>
</dbReference>
<dbReference type="KEGG" id="fit:Fi14EGH31_08450"/>
<gene>
    <name evidence="2" type="ORF">Fi14EGH31_08450</name>
    <name evidence="3" type="ORF">LJD74_12580</name>
    <name evidence="4" type="ORF">NE542_08905</name>
</gene>
<evidence type="ECO:0000313" key="2">
    <source>
        <dbReference type="EMBL" id="BCL57133.1"/>
    </source>
</evidence>
<reference evidence="5" key="2">
    <citation type="submission" date="2020-09" db="EMBL/GenBank/DDBJ databases">
        <title>Complete genome sequencing of Faecalibacillus intestinalis strain 14EGH31.</title>
        <authorList>
            <person name="Sakamoto M."/>
            <person name="Murakami T."/>
            <person name="Mori H."/>
        </authorList>
    </citation>
    <scope>NUCLEOTIDE SEQUENCE [LARGE SCALE GENOMIC DNA]</scope>
    <source>
        <strain evidence="5">14EGH31</strain>
    </source>
</reference>
<reference evidence="3" key="3">
    <citation type="submission" date="2021-10" db="EMBL/GenBank/DDBJ databases">
        <title>Collection of gut derived symbiotic bacterial strains cultured from healthy donors.</title>
        <authorList>
            <person name="Lin H."/>
            <person name="Littmann E."/>
            <person name="Kohout C."/>
            <person name="Pamer E.G."/>
        </authorList>
    </citation>
    <scope>NUCLEOTIDE SEQUENCE</scope>
    <source>
        <strain evidence="3">DFI.5.2</strain>
    </source>
</reference>
<dbReference type="AlphaFoldDB" id="A0A7I8DZC6"/>
<evidence type="ECO:0000256" key="1">
    <source>
        <dbReference type="SAM" id="Phobius"/>
    </source>
</evidence>
<dbReference type="RefSeq" id="WP_167389340.1">
    <property type="nucleotide sequence ID" value="NZ_AP024085.1"/>
</dbReference>
<dbReference type="Proteomes" id="UP000593842">
    <property type="component" value="Chromosome"/>
</dbReference>
<reference evidence="4" key="4">
    <citation type="submission" date="2022-06" db="EMBL/GenBank/DDBJ databases">
        <title>Isolation of gut microbiota from human fecal samples.</title>
        <authorList>
            <person name="Pamer E.G."/>
            <person name="Barat B."/>
            <person name="Waligurski E."/>
            <person name="Medina S."/>
            <person name="Paddock L."/>
            <person name="Mostad J."/>
        </authorList>
    </citation>
    <scope>NUCLEOTIDE SEQUENCE</scope>
    <source>
        <strain evidence="4">DFI.6.24</strain>
    </source>
</reference>
<keyword evidence="1" id="KW-0812">Transmembrane</keyword>
<feature type="transmembrane region" description="Helical" evidence="1">
    <location>
        <begin position="12"/>
        <end position="31"/>
    </location>
</feature>
<dbReference type="EMBL" id="AP024085">
    <property type="protein sequence ID" value="BCL57133.1"/>
    <property type="molecule type" value="Genomic_DNA"/>
</dbReference>
<evidence type="ECO:0000313" key="5">
    <source>
        <dbReference type="Proteomes" id="UP000593842"/>
    </source>
</evidence>
<keyword evidence="1" id="KW-1133">Transmembrane helix</keyword>
<accession>A0A7I8DZC6</accession>
<sequence>MQELQLTNQMEIIGGGVGTWIVCVVVGAAVYKMLYSSSGRISIPRLVSIEWR</sequence>
<protein>
    <recommendedName>
        <fullName evidence="6">Class IIb bacteriocin, lactobin A/cerein 7B family</fullName>
    </recommendedName>
</protein>
<keyword evidence="1" id="KW-0472">Membrane</keyword>
<proteinExistence type="predicted"/>
<reference evidence="2" key="1">
    <citation type="journal article" date="2020" name="Microbiol. Resour. Announc.">
        <title>Complete Genome Sequence of Faecalibacillus intestinalis JCM 34082, Isolated from Feces from a Healthy Japanese Female.</title>
        <authorList>
            <person name="Sakamoto M."/>
            <person name="Ikeyama N."/>
            <person name="Toyoda A."/>
            <person name="Murakami T."/>
            <person name="Mori H."/>
            <person name="Ohkuma M."/>
        </authorList>
    </citation>
    <scope>NUCLEOTIDE SEQUENCE</scope>
    <source>
        <strain evidence="2">14EGH31</strain>
    </source>
</reference>
<evidence type="ECO:0000313" key="3">
    <source>
        <dbReference type="EMBL" id="MCB8562819.1"/>
    </source>
</evidence>
<dbReference type="Proteomes" id="UP001204814">
    <property type="component" value="Unassembled WGS sequence"/>
</dbReference>
<name>A0A7I8DZC6_9FIRM</name>
<dbReference type="EMBL" id="JAJDKQ010000032">
    <property type="protein sequence ID" value="MCB8562819.1"/>
    <property type="molecule type" value="Genomic_DNA"/>
</dbReference>